<dbReference type="Gene3D" id="2.60.120.200">
    <property type="match status" value="1"/>
</dbReference>
<dbReference type="PROSITE" id="PS50222">
    <property type="entry name" value="EF_HAND_2"/>
    <property type="match status" value="1"/>
</dbReference>
<feature type="compositionally biased region" description="Acidic residues" evidence="3">
    <location>
        <begin position="592"/>
        <end position="602"/>
    </location>
</feature>
<protein>
    <recommendedName>
        <fullName evidence="4">EF-hand domain-containing protein</fullName>
    </recommendedName>
</protein>
<dbReference type="PROSITE" id="PS00018">
    <property type="entry name" value="EF_HAND_1"/>
    <property type="match status" value="1"/>
</dbReference>
<dbReference type="InterPro" id="IPR018247">
    <property type="entry name" value="EF_Hand_1_Ca_BS"/>
</dbReference>
<feature type="compositionally biased region" description="Basic and acidic residues" evidence="3">
    <location>
        <begin position="603"/>
        <end position="614"/>
    </location>
</feature>
<keyword evidence="2" id="KW-0175">Coiled coil</keyword>
<proteinExistence type="predicted"/>
<dbReference type="Gene3D" id="1.10.238.10">
    <property type="entry name" value="EF-hand"/>
    <property type="match status" value="1"/>
</dbReference>
<evidence type="ECO:0000313" key="6">
    <source>
        <dbReference type="Proteomes" id="UP000037460"/>
    </source>
</evidence>
<name>A0A0M0LS20_9EUKA</name>
<feature type="domain" description="EF-hand" evidence="4">
    <location>
        <begin position="1"/>
        <end position="28"/>
    </location>
</feature>
<organism evidence="5 6">
    <name type="scientific">Chrysochromulina tobinii</name>
    <dbReference type="NCBI Taxonomy" id="1460289"/>
    <lineage>
        <taxon>Eukaryota</taxon>
        <taxon>Haptista</taxon>
        <taxon>Haptophyta</taxon>
        <taxon>Prymnesiophyceae</taxon>
        <taxon>Prymnesiales</taxon>
        <taxon>Chrysochromulinaceae</taxon>
        <taxon>Chrysochromulina</taxon>
    </lineage>
</organism>
<feature type="compositionally biased region" description="Basic and acidic residues" evidence="3">
    <location>
        <begin position="84"/>
        <end position="95"/>
    </location>
</feature>
<dbReference type="AlphaFoldDB" id="A0A0M0LS20"/>
<dbReference type="InterPro" id="IPR013320">
    <property type="entry name" value="ConA-like_dom_sf"/>
</dbReference>
<gene>
    <name evidence="5" type="ORF">Ctob_014640</name>
</gene>
<accession>A0A0M0LS20</accession>
<feature type="non-terminal residue" evidence="5">
    <location>
        <position position="1"/>
    </location>
</feature>
<feature type="compositionally biased region" description="Acidic residues" evidence="3">
    <location>
        <begin position="74"/>
        <end position="83"/>
    </location>
</feature>
<dbReference type="EMBL" id="JWZX01000069">
    <property type="protein sequence ID" value="KOO53781.1"/>
    <property type="molecule type" value="Genomic_DNA"/>
</dbReference>
<reference evidence="6" key="1">
    <citation type="journal article" date="2015" name="PLoS Genet.">
        <title>Genome Sequence and Transcriptome Analyses of Chrysochromulina tobin: Metabolic Tools for Enhanced Algal Fitness in the Prominent Order Prymnesiales (Haptophyceae).</title>
        <authorList>
            <person name="Hovde B.T."/>
            <person name="Deodato C.R."/>
            <person name="Hunsperger H.M."/>
            <person name="Ryken S.A."/>
            <person name="Yost W."/>
            <person name="Jha R.K."/>
            <person name="Patterson J."/>
            <person name="Monnat R.J. Jr."/>
            <person name="Barlow S.B."/>
            <person name="Starkenburg S.R."/>
            <person name="Cattolico R.A."/>
        </authorList>
    </citation>
    <scope>NUCLEOTIDE SEQUENCE</scope>
    <source>
        <strain evidence="6">CCMP291</strain>
    </source>
</reference>
<feature type="coiled-coil region" evidence="2">
    <location>
        <begin position="132"/>
        <end position="159"/>
    </location>
</feature>
<feature type="region of interest" description="Disordered" evidence="3">
    <location>
        <begin position="63"/>
        <end position="127"/>
    </location>
</feature>
<evidence type="ECO:0000313" key="5">
    <source>
        <dbReference type="EMBL" id="KOO53781.1"/>
    </source>
</evidence>
<comment type="caution">
    <text evidence="5">The sequence shown here is derived from an EMBL/GenBank/DDBJ whole genome shotgun (WGS) entry which is preliminary data.</text>
</comment>
<dbReference type="GO" id="GO:0005509">
    <property type="term" value="F:calcium ion binding"/>
    <property type="evidence" value="ECO:0007669"/>
    <property type="project" value="InterPro"/>
</dbReference>
<keyword evidence="1" id="KW-0106">Calcium</keyword>
<evidence type="ECO:0000256" key="3">
    <source>
        <dbReference type="SAM" id="MobiDB-lite"/>
    </source>
</evidence>
<evidence type="ECO:0000256" key="1">
    <source>
        <dbReference type="ARBA" id="ARBA00022837"/>
    </source>
</evidence>
<dbReference type="InterPro" id="IPR011992">
    <property type="entry name" value="EF-hand-dom_pair"/>
</dbReference>
<dbReference type="SUPFAM" id="SSF47473">
    <property type="entry name" value="EF-hand"/>
    <property type="match status" value="1"/>
</dbReference>
<feature type="region of interest" description="Disordered" evidence="3">
    <location>
        <begin position="584"/>
        <end position="614"/>
    </location>
</feature>
<sequence>AFNKFDANDDGSLSFSEVWGALDYLCIKASPQDVVEFVSAISAEGRILYEQFYEVLYPKAEEEVEGQPGQPAEEPFEIVDTDGEPSRADSSEHGSKASTKAPVLRPSKPTKVHGMPLMPSRQASGPVVPRGEAELAAQYEALKSARQRATAEIEEGERRLYEQAKQRLNDGMMSAEFEWIQQARDDGWANPKRLASCIFYDFTRGKAETQEGAPLRMEVRHLSGGGGVGKWKFQQVGKRGLCTVPCASLSGACYLVLQPPIRRNGGDQAKGVNLYTLTMQARFTHSGTGAWTNYFSDPTETLLPRGYLATGGWDDLSPKVKPVGAAEGGDSSEPCLTEIMLGSEEDESGQYMVFEGGEEEACNGPTIRHNQWHTLTATVDTVSGTMCTYVDGERTGEVKSKEMVKDGPFALQSRLACFFTEEAVREEQLLQIMDEAVVSQVRSITVHGRVLDAEEVKKEHTALLSLLIRDAISSAPGPLRLFLREAHRAKPFLTPNAVAACVTAQLSRIESRLAPPLWVALYERDAEQVAERLGALRSHEIALCARWRKREPRSHQLADVDESSPPYGDTLLHMAAFVGHEEMRSASMATDASEDEPEEDEYVNPREKEEDAARRLKKKRLVRDAALEEEAGLEKLFDRACLAKTGRPSNENVI</sequence>
<dbReference type="SUPFAM" id="SSF49899">
    <property type="entry name" value="Concanavalin A-like lectins/glucanases"/>
    <property type="match status" value="1"/>
</dbReference>
<keyword evidence="6" id="KW-1185">Reference proteome</keyword>
<dbReference type="InterPro" id="IPR002048">
    <property type="entry name" value="EF_hand_dom"/>
</dbReference>
<evidence type="ECO:0000256" key="2">
    <source>
        <dbReference type="SAM" id="Coils"/>
    </source>
</evidence>
<dbReference type="Proteomes" id="UP000037460">
    <property type="component" value="Unassembled WGS sequence"/>
</dbReference>
<evidence type="ECO:0000259" key="4">
    <source>
        <dbReference type="PROSITE" id="PS50222"/>
    </source>
</evidence>